<dbReference type="EMBL" id="SGWX01000001">
    <property type="protein sequence ID" value="RZS62464.1"/>
    <property type="molecule type" value="Genomic_DNA"/>
</dbReference>
<evidence type="ECO:0000313" key="2">
    <source>
        <dbReference type="EMBL" id="RZS62464.1"/>
    </source>
</evidence>
<keyword evidence="3" id="KW-1185">Reference proteome</keyword>
<sequence length="95" mass="10154">MTERDGQWDWDALAAKTSDLSDPAVMDAAWSAEADRQATLRAEALEARDDPADRAAAQALAAERGVPAPWPAQPSGPAYTSAEADEMLDDMKADH</sequence>
<organism evidence="2 3">
    <name type="scientific">Xylanimonas ulmi</name>
    <dbReference type="NCBI Taxonomy" id="228973"/>
    <lineage>
        <taxon>Bacteria</taxon>
        <taxon>Bacillati</taxon>
        <taxon>Actinomycetota</taxon>
        <taxon>Actinomycetes</taxon>
        <taxon>Micrococcales</taxon>
        <taxon>Promicromonosporaceae</taxon>
        <taxon>Xylanimonas</taxon>
    </lineage>
</organism>
<gene>
    <name evidence="2" type="ORF">EV386_2797</name>
</gene>
<dbReference type="Proteomes" id="UP000293852">
    <property type="component" value="Unassembled WGS sequence"/>
</dbReference>
<dbReference type="RefSeq" id="WP_130415928.1">
    <property type="nucleotide sequence ID" value="NZ_SGWX01000001.1"/>
</dbReference>
<evidence type="ECO:0000313" key="3">
    <source>
        <dbReference type="Proteomes" id="UP000293852"/>
    </source>
</evidence>
<accession>A0A4Q7M4F9</accession>
<proteinExistence type="predicted"/>
<evidence type="ECO:0000256" key="1">
    <source>
        <dbReference type="SAM" id="MobiDB-lite"/>
    </source>
</evidence>
<name>A0A4Q7M4F9_9MICO</name>
<dbReference type="AlphaFoldDB" id="A0A4Q7M4F9"/>
<reference evidence="2 3" key="1">
    <citation type="submission" date="2019-02" db="EMBL/GenBank/DDBJ databases">
        <title>Sequencing the genomes of 1000 actinobacteria strains.</title>
        <authorList>
            <person name="Klenk H.-P."/>
        </authorList>
    </citation>
    <scope>NUCLEOTIDE SEQUENCE [LARGE SCALE GENOMIC DNA]</scope>
    <source>
        <strain evidence="2 3">DSM 16932</strain>
    </source>
</reference>
<protein>
    <submittedName>
        <fullName evidence="2">Uncharacterized protein</fullName>
    </submittedName>
</protein>
<comment type="caution">
    <text evidence="2">The sequence shown here is derived from an EMBL/GenBank/DDBJ whole genome shotgun (WGS) entry which is preliminary data.</text>
</comment>
<feature type="compositionally biased region" description="Low complexity" evidence="1">
    <location>
        <begin position="54"/>
        <end position="64"/>
    </location>
</feature>
<feature type="region of interest" description="Disordered" evidence="1">
    <location>
        <begin position="46"/>
        <end position="95"/>
    </location>
</feature>